<evidence type="ECO:0008006" key="3">
    <source>
        <dbReference type="Google" id="ProtNLM"/>
    </source>
</evidence>
<comment type="caution">
    <text evidence="1">The sequence shown here is derived from an EMBL/GenBank/DDBJ whole genome shotgun (WGS) entry which is preliminary data.</text>
</comment>
<dbReference type="EMBL" id="JBICRM010000069">
    <property type="protein sequence ID" value="MFG1711106.1"/>
    <property type="molecule type" value="Genomic_DNA"/>
</dbReference>
<dbReference type="RefSeq" id="WP_393177563.1">
    <property type="nucleotide sequence ID" value="NZ_JBICRM010000069.1"/>
</dbReference>
<protein>
    <recommendedName>
        <fullName evidence="3">SUKH-4 immunity protein</fullName>
    </recommendedName>
</protein>
<reference evidence="1 2" key="1">
    <citation type="submission" date="2024-10" db="EMBL/GenBank/DDBJ databases">
        <authorList>
            <person name="Topkara A.R."/>
            <person name="Saygin H."/>
        </authorList>
    </citation>
    <scope>NUCLEOTIDE SEQUENCE [LARGE SCALE GENOMIC DNA]</scope>
    <source>
        <strain evidence="1 2">M3C6</strain>
    </source>
</reference>
<organism evidence="1 2">
    <name type="scientific">Nonomuraea marmarensis</name>
    <dbReference type="NCBI Taxonomy" id="3351344"/>
    <lineage>
        <taxon>Bacteria</taxon>
        <taxon>Bacillati</taxon>
        <taxon>Actinomycetota</taxon>
        <taxon>Actinomycetes</taxon>
        <taxon>Streptosporangiales</taxon>
        <taxon>Streptosporangiaceae</taxon>
        <taxon>Nonomuraea</taxon>
    </lineage>
</organism>
<sequence length="200" mass="22394">MRPGISGGGRFSENYRLFAGEGLAEYCCLTWVGLADIEEVARRFGADLDNVRDCTIAEARDELPTYPDLTTPHMIVCGRAGDRVVVMEPLGWNAKTEIEQISADEVEVLNLFANMNTRLSLRRAFDGRLLTVVDSGGPRFAEGENPSALDDHLGDLPLFPPHPYDERQGAFLELVFRLVGHRLDADWFGTAVHRRYFVPR</sequence>
<evidence type="ECO:0000313" key="1">
    <source>
        <dbReference type="EMBL" id="MFG1711106.1"/>
    </source>
</evidence>
<proteinExistence type="predicted"/>
<accession>A0ABW7AUP0</accession>
<gene>
    <name evidence="1" type="ORF">ACFLIM_48925</name>
</gene>
<keyword evidence="2" id="KW-1185">Reference proteome</keyword>
<name>A0ABW7AUP0_9ACTN</name>
<evidence type="ECO:0000313" key="2">
    <source>
        <dbReference type="Proteomes" id="UP001603978"/>
    </source>
</evidence>
<dbReference type="Proteomes" id="UP001603978">
    <property type="component" value="Unassembled WGS sequence"/>
</dbReference>